<dbReference type="PANTHER" id="PTHR30069">
    <property type="entry name" value="TONB-DEPENDENT OUTER MEMBRANE RECEPTOR"/>
    <property type="match status" value="1"/>
</dbReference>
<evidence type="ECO:0000259" key="11">
    <source>
        <dbReference type="Pfam" id="PF00593"/>
    </source>
</evidence>
<dbReference type="AlphaFoldDB" id="A0A9X2HT77"/>
<reference evidence="13" key="1">
    <citation type="submission" date="2022-05" db="EMBL/GenBank/DDBJ databases">
        <title>Sphingomonas sp. strain RP10 Genome sequencing and assembly.</title>
        <authorList>
            <person name="Kim I."/>
        </authorList>
    </citation>
    <scope>NUCLEOTIDE SEQUENCE</scope>
    <source>
        <strain evidence="13">RP10</strain>
    </source>
</reference>
<keyword evidence="3 8" id="KW-1134">Transmembrane beta strand</keyword>
<feature type="domain" description="TonB-dependent receptor-like beta-barrel" evidence="11">
    <location>
        <begin position="268"/>
        <end position="677"/>
    </location>
</feature>
<feature type="signal peptide" evidence="10">
    <location>
        <begin position="1"/>
        <end position="19"/>
    </location>
</feature>
<evidence type="ECO:0000256" key="9">
    <source>
        <dbReference type="RuleBase" id="RU003357"/>
    </source>
</evidence>
<evidence type="ECO:0000313" key="14">
    <source>
        <dbReference type="Proteomes" id="UP001139486"/>
    </source>
</evidence>
<comment type="subcellular location">
    <subcellularLocation>
        <location evidence="1 8">Cell outer membrane</location>
        <topology evidence="1 8">Multi-pass membrane protein</topology>
    </subcellularLocation>
</comment>
<keyword evidence="7 8" id="KW-0998">Cell outer membrane</keyword>
<sequence length="708" mass="75426">MLKFTLLAGAVLLASPAVAQTTPDPTPPPAPAPQGRDIIVTAALPQSERDVLQGTSVITGEELARNLRPTIGETLARQPGVSATSFGPSASRPILRGFQGDRIRVLTDGIGSIDVSNTSVDHAVIIDPLLAERIEVLRGPSALLFGSSAVGGVVNVIDTRIPRTVPASGYRLNGIANYGSAANERSGGAAGDVAVGEHLVLHADGSYLKSDDLRTGKGYLLSPQARAAALSQVGLPQPGADEPIDFAASAALRDRLPNSAAETWTAGAGASIITDTGNLGVSYSHYDSLYGVPIRYATAVGQEQEAPRLSVVQNRVDLRGEVNTGGGFLDKIRIRAGQATYRHFELEEDGSVGTAFYNKGLEGRLELVQANRGGWQGASGVQYFNRIFNVVGDEAFLPKNETNQTGFFTLQQYSAGPFRAEGGLRYELTDVAGRVPYGNDRFFGGNRHFEALSGSIGASYAIADGVRIGLNGSRTERAPSAEELLANGPHAGTQAYELGSPDFRLEKSWGLEATLHAHGDGYSFDASAYYNSFSNYISENRVAQSVCEARSDEVDLPCFQYQQGDARYYGFEADASVRLARIGGYTINADLLGDYVHANIVDVGPVPRIPPARVLGGVEAQGDRIGGRVEVEHVFPQNRLAAFETRTDDYTMVNATASLSPFGKDSKTSLLLSANNIFDVVARRHSSFLKDFAPLAGRDIRVTLRFGL</sequence>
<proteinExistence type="inferred from homology"/>
<dbReference type="GO" id="GO:0044718">
    <property type="term" value="P:siderophore transmembrane transport"/>
    <property type="evidence" value="ECO:0007669"/>
    <property type="project" value="TreeGrafter"/>
</dbReference>
<dbReference type="EMBL" id="JAMLDY010000003">
    <property type="protein sequence ID" value="MCP3733911.1"/>
    <property type="molecule type" value="Genomic_DNA"/>
</dbReference>
<dbReference type="RefSeq" id="WP_254287922.1">
    <property type="nucleotide sequence ID" value="NZ_JAMLDY010000003.1"/>
</dbReference>
<dbReference type="InterPro" id="IPR037066">
    <property type="entry name" value="Plug_dom_sf"/>
</dbReference>
<evidence type="ECO:0000256" key="6">
    <source>
        <dbReference type="ARBA" id="ARBA00023136"/>
    </source>
</evidence>
<dbReference type="InterPro" id="IPR000531">
    <property type="entry name" value="Beta-barrel_TonB"/>
</dbReference>
<gene>
    <name evidence="13" type="ORF">M9979_03335</name>
</gene>
<keyword evidence="10" id="KW-0732">Signal</keyword>
<dbReference type="PROSITE" id="PS52016">
    <property type="entry name" value="TONB_DEPENDENT_REC_3"/>
    <property type="match status" value="1"/>
</dbReference>
<accession>A0A9X2HT77</accession>
<dbReference type="Pfam" id="PF00593">
    <property type="entry name" value="TonB_dep_Rec_b-barrel"/>
    <property type="match status" value="1"/>
</dbReference>
<keyword evidence="4 8" id="KW-0812">Transmembrane</keyword>
<dbReference type="Gene3D" id="2.40.170.20">
    <property type="entry name" value="TonB-dependent receptor, beta-barrel domain"/>
    <property type="match status" value="1"/>
</dbReference>
<keyword evidence="2 8" id="KW-0813">Transport</keyword>
<dbReference type="InterPro" id="IPR036942">
    <property type="entry name" value="Beta-barrel_TonB_sf"/>
</dbReference>
<protein>
    <submittedName>
        <fullName evidence="13">TonB-dependent receptor</fullName>
    </submittedName>
</protein>
<name>A0A9X2HT77_9SPHN</name>
<dbReference type="GO" id="GO:0015344">
    <property type="term" value="F:siderophore uptake transmembrane transporter activity"/>
    <property type="evidence" value="ECO:0007669"/>
    <property type="project" value="TreeGrafter"/>
</dbReference>
<dbReference type="PANTHER" id="PTHR30069:SF40">
    <property type="entry name" value="TONB-DEPENDENT RECEPTOR NMB0964-RELATED"/>
    <property type="match status" value="1"/>
</dbReference>
<evidence type="ECO:0000256" key="2">
    <source>
        <dbReference type="ARBA" id="ARBA00022448"/>
    </source>
</evidence>
<evidence type="ECO:0000256" key="5">
    <source>
        <dbReference type="ARBA" id="ARBA00023077"/>
    </source>
</evidence>
<comment type="caution">
    <text evidence="13">The sequence shown here is derived from an EMBL/GenBank/DDBJ whole genome shotgun (WGS) entry which is preliminary data.</text>
</comment>
<evidence type="ECO:0000256" key="8">
    <source>
        <dbReference type="PROSITE-ProRule" id="PRU01360"/>
    </source>
</evidence>
<dbReference type="InterPro" id="IPR039426">
    <property type="entry name" value="TonB-dep_rcpt-like"/>
</dbReference>
<keyword evidence="6 8" id="KW-0472">Membrane</keyword>
<evidence type="ECO:0000256" key="4">
    <source>
        <dbReference type="ARBA" id="ARBA00022692"/>
    </source>
</evidence>
<dbReference type="SUPFAM" id="SSF56935">
    <property type="entry name" value="Porins"/>
    <property type="match status" value="1"/>
</dbReference>
<dbReference type="Pfam" id="PF07715">
    <property type="entry name" value="Plug"/>
    <property type="match status" value="1"/>
</dbReference>
<feature type="domain" description="TonB-dependent receptor plug" evidence="12">
    <location>
        <begin position="48"/>
        <end position="153"/>
    </location>
</feature>
<evidence type="ECO:0000256" key="7">
    <source>
        <dbReference type="ARBA" id="ARBA00023237"/>
    </source>
</evidence>
<keyword evidence="5 9" id="KW-0798">TonB box</keyword>
<dbReference type="GO" id="GO:0009279">
    <property type="term" value="C:cell outer membrane"/>
    <property type="evidence" value="ECO:0007669"/>
    <property type="project" value="UniProtKB-SubCell"/>
</dbReference>
<evidence type="ECO:0000313" key="13">
    <source>
        <dbReference type="EMBL" id="MCP3733911.1"/>
    </source>
</evidence>
<comment type="similarity">
    <text evidence="8 9">Belongs to the TonB-dependent receptor family.</text>
</comment>
<dbReference type="Proteomes" id="UP001139486">
    <property type="component" value="Unassembled WGS sequence"/>
</dbReference>
<evidence type="ECO:0000256" key="10">
    <source>
        <dbReference type="SAM" id="SignalP"/>
    </source>
</evidence>
<organism evidence="13 14">
    <name type="scientific">Sphingomonas liriopis</name>
    <dbReference type="NCBI Taxonomy" id="2949094"/>
    <lineage>
        <taxon>Bacteria</taxon>
        <taxon>Pseudomonadati</taxon>
        <taxon>Pseudomonadota</taxon>
        <taxon>Alphaproteobacteria</taxon>
        <taxon>Sphingomonadales</taxon>
        <taxon>Sphingomonadaceae</taxon>
        <taxon>Sphingomonas</taxon>
    </lineage>
</organism>
<evidence type="ECO:0000256" key="3">
    <source>
        <dbReference type="ARBA" id="ARBA00022452"/>
    </source>
</evidence>
<dbReference type="Gene3D" id="2.170.130.10">
    <property type="entry name" value="TonB-dependent receptor, plug domain"/>
    <property type="match status" value="1"/>
</dbReference>
<feature type="chain" id="PRO_5040782377" evidence="10">
    <location>
        <begin position="20"/>
        <end position="708"/>
    </location>
</feature>
<evidence type="ECO:0000256" key="1">
    <source>
        <dbReference type="ARBA" id="ARBA00004571"/>
    </source>
</evidence>
<keyword evidence="14" id="KW-1185">Reference proteome</keyword>
<dbReference type="InterPro" id="IPR012910">
    <property type="entry name" value="Plug_dom"/>
</dbReference>
<keyword evidence="13" id="KW-0675">Receptor</keyword>
<evidence type="ECO:0000259" key="12">
    <source>
        <dbReference type="Pfam" id="PF07715"/>
    </source>
</evidence>